<evidence type="ECO:0000313" key="2">
    <source>
        <dbReference type="Proteomes" id="UP001157502"/>
    </source>
</evidence>
<organism evidence="1 2">
    <name type="scientific">Dallia pectoralis</name>
    <name type="common">Alaska blackfish</name>
    <dbReference type="NCBI Taxonomy" id="75939"/>
    <lineage>
        <taxon>Eukaryota</taxon>
        <taxon>Metazoa</taxon>
        <taxon>Chordata</taxon>
        <taxon>Craniata</taxon>
        <taxon>Vertebrata</taxon>
        <taxon>Euteleostomi</taxon>
        <taxon>Actinopterygii</taxon>
        <taxon>Neopterygii</taxon>
        <taxon>Teleostei</taxon>
        <taxon>Protacanthopterygii</taxon>
        <taxon>Esociformes</taxon>
        <taxon>Umbridae</taxon>
        <taxon>Dallia</taxon>
    </lineage>
</organism>
<reference evidence="1" key="1">
    <citation type="submission" date="2021-05" db="EMBL/GenBank/DDBJ databases">
        <authorList>
            <person name="Pan Q."/>
            <person name="Jouanno E."/>
            <person name="Zahm M."/>
            <person name="Klopp C."/>
            <person name="Cabau C."/>
            <person name="Louis A."/>
            <person name="Berthelot C."/>
            <person name="Parey E."/>
            <person name="Roest Crollius H."/>
            <person name="Montfort J."/>
            <person name="Robinson-Rechavi M."/>
            <person name="Bouchez O."/>
            <person name="Lampietro C."/>
            <person name="Lopez Roques C."/>
            <person name="Donnadieu C."/>
            <person name="Postlethwait J."/>
            <person name="Bobe J."/>
            <person name="Dillon D."/>
            <person name="Chandos A."/>
            <person name="von Hippel F."/>
            <person name="Guiguen Y."/>
        </authorList>
    </citation>
    <scope>NUCLEOTIDE SEQUENCE</scope>
    <source>
        <strain evidence="1">YG-Jan2019</strain>
    </source>
</reference>
<dbReference type="Proteomes" id="UP001157502">
    <property type="component" value="Chromosome 16"/>
</dbReference>
<sequence>MDNGQPFAPSSRRRHRELTPAKKRPKMGNWTFSLRQDQVVAGINADRAVGVILCCKFPGSDRDRDRGSYIPHEELCFAVACTRCMKV</sequence>
<dbReference type="EMBL" id="CM055743">
    <property type="protein sequence ID" value="KAJ7999552.1"/>
    <property type="molecule type" value="Genomic_DNA"/>
</dbReference>
<accession>A0ACC2G7C9</accession>
<name>A0ACC2G7C9_DALPE</name>
<proteinExistence type="predicted"/>
<comment type="caution">
    <text evidence="1">The sequence shown here is derived from an EMBL/GenBank/DDBJ whole genome shotgun (WGS) entry which is preliminary data.</text>
</comment>
<protein>
    <submittedName>
        <fullName evidence="1">Uncharacterized protein</fullName>
    </submittedName>
</protein>
<evidence type="ECO:0000313" key="1">
    <source>
        <dbReference type="EMBL" id="KAJ7999552.1"/>
    </source>
</evidence>
<gene>
    <name evidence="1" type="ORF">DPEC_G00195610</name>
</gene>
<keyword evidence="2" id="KW-1185">Reference proteome</keyword>